<sequence length="331" mass="34699">MIKRAVNLVEAGAIESAVRVVSTERVGLLALEEALAGTLAQPFCQAVKMIGDITGRVIVTGVGKSGHIGTKIAATFASTGTPAFFVHPAEANHGDLGMISTDDAILAMSWSGETAELQGIVTYSRRFSIPLIAITAGETSTLARNADVVLLLPKVQEACPHGLAPTTSSLLQLALGDAIAIALLEARGFSSSDFRTFHPGGKLGASLTHVRDIMHTGERVPLVRLGTSMPEAVKTLSHKRFGCVGIVDELGKLCGIVTEGDMARNLARDLSVLAVDDVMTRDPKVIKGDALASTAASMINRLGIGSLIVVDDDHYPIGLVHFHDLLRIGVA</sequence>
<dbReference type="PROSITE" id="PS51371">
    <property type="entry name" value="CBS"/>
    <property type="match status" value="2"/>
</dbReference>
<dbReference type="Gene3D" id="3.40.50.10490">
    <property type="entry name" value="Glucose-6-phosphate isomerase like protein, domain 1"/>
    <property type="match status" value="1"/>
</dbReference>
<dbReference type="InterPro" id="IPR001347">
    <property type="entry name" value="SIS_dom"/>
</dbReference>
<dbReference type="InterPro" id="IPR035474">
    <property type="entry name" value="SIS_Kpsf"/>
</dbReference>
<dbReference type="CDD" id="cd05014">
    <property type="entry name" value="SIS_Kpsf"/>
    <property type="match status" value="1"/>
</dbReference>
<evidence type="ECO:0000256" key="5">
    <source>
        <dbReference type="PROSITE-ProRule" id="PRU00703"/>
    </source>
</evidence>
<organism evidence="8 9">
    <name type="scientific">Peteryoungia desertarenae</name>
    <dbReference type="NCBI Taxonomy" id="1813451"/>
    <lineage>
        <taxon>Bacteria</taxon>
        <taxon>Pseudomonadati</taxon>
        <taxon>Pseudomonadota</taxon>
        <taxon>Alphaproteobacteria</taxon>
        <taxon>Hyphomicrobiales</taxon>
        <taxon>Rhizobiaceae</taxon>
        <taxon>Peteryoungia</taxon>
    </lineage>
</organism>
<feature type="domain" description="SIS" evidence="7">
    <location>
        <begin position="46"/>
        <end position="189"/>
    </location>
</feature>
<dbReference type="Pfam" id="PF00571">
    <property type="entry name" value="CBS"/>
    <property type="match status" value="2"/>
</dbReference>
<keyword evidence="3 5" id="KW-0129">CBS domain</keyword>
<dbReference type="InterPro" id="IPR004800">
    <property type="entry name" value="KdsD/KpsF-type"/>
</dbReference>
<dbReference type="SUPFAM" id="SSF54631">
    <property type="entry name" value="CBS-domain pair"/>
    <property type="match status" value="1"/>
</dbReference>
<dbReference type="RefSeq" id="WP_138287931.1">
    <property type="nucleotide sequence ID" value="NZ_CP058350.1"/>
</dbReference>
<dbReference type="InterPro" id="IPR000644">
    <property type="entry name" value="CBS_dom"/>
</dbReference>
<dbReference type="PANTHER" id="PTHR42745:SF1">
    <property type="entry name" value="ARABINOSE 5-PHOSPHATE ISOMERASE KDSD"/>
    <property type="match status" value="1"/>
</dbReference>
<name>A0ABX6QHS2_9HYPH</name>
<dbReference type="SUPFAM" id="SSF53697">
    <property type="entry name" value="SIS domain"/>
    <property type="match status" value="1"/>
</dbReference>
<dbReference type="EMBL" id="CP058350">
    <property type="protein sequence ID" value="QLF68113.1"/>
    <property type="molecule type" value="Genomic_DNA"/>
</dbReference>
<gene>
    <name evidence="8" type="ORF">FE840_000245</name>
</gene>
<evidence type="ECO:0000313" key="8">
    <source>
        <dbReference type="EMBL" id="QLF68113.1"/>
    </source>
</evidence>
<keyword evidence="2" id="KW-0677">Repeat</keyword>
<evidence type="ECO:0000256" key="3">
    <source>
        <dbReference type="ARBA" id="ARBA00023122"/>
    </source>
</evidence>
<keyword evidence="8" id="KW-0413">Isomerase</keyword>
<dbReference type="Proteomes" id="UP000308530">
    <property type="component" value="Chromosome"/>
</dbReference>
<accession>A0ABX6QHS2</accession>
<dbReference type="Pfam" id="PF01380">
    <property type="entry name" value="SIS"/>
    <property type="match status" value="1"/>
</dbReference>
<evidence type="ECO:0000259" key="7">
    <source>
        <dbReference type="PROSITE" id="PS51464"/>
    </source>
</evidence>
<dbReference type="PANTHER" id="PTHR42745">
    <property type="match status" value="1"/>
</dbReference>
<evidence type="ECO:0000256" key="4">
    <source>
        <dbReference type="PIRNR" id="PIRNR004692"/>
    </source>
</evidence>
<dbReference type="PROSITE" id="PS51464">
    <property type="entry name" value="SIS"/>
    <property type="match status" value="1"/>
</dbReference>
<keyword evidence="9" id="KW-1185">Reference proteome</keyword>
<evidence type="ECO:0000256" key="2">
    <source>
        <dbReference type="ARBA" id="ARBA00022737"/>
    </source>
</evidence>
<evidence type="ECO:0000259" key="6">
    <source>
        <dbReference type="PROSITE" id="PS51371"/>
    </source>
</evidence>
<dbReference type="Gene3D" id="3.10.580.10">
    <property type="entry name" value="CBS-domain"/>
    <property type="match status" value="1"/>
</dbReference>
<evidence type="ECO:0000256" key="1">
    <source>
        <dbReference type="ARBA" id="ARBA00008165"/>
    </source>
</evidence>
<dbReference type="InterPro" id="IPR050986">
    <property type="entry name" value="GutQ/KpsF_isomerases"/>
</dbReference>
<reference evidence="8 9" key="1">
    <citation type="submission" date="2020-06" db="EMBL/GenBank/DDBJ databases">
        <title>Genome sequence of Rhizobium sp strain ADMK78.</title>
        <authorList>
            <person name="Rahi P."/>
        </authorList>
    </citation>
    <scope>NUCLEOTIDE SEQUENCE [LARGE SCALE GENOMIC DNA]</scope>
    <source>
        <strain evidence="8 9">ADMK78</strain>
    </source>
</reference>
<dbReference type="GO" id="GO:0016853">
    <property type="term" value="F:isomerase activity"/>
    <property type="evidence" value="ECO:0007669"/>
    <property type="project" value="UniProtKB-KW"/>
</dbReference>
<dbReference type="InterPro" id="IPR046342">
    <property type="entry name" value="CBS_dom_sf"/>
</dbReference>
<feature type="domain" description="CBS" evidence="6">
    <location>
        <begin position="214"/>
        <end position="272"/>
    </location>
</feature>
<dbReference type="SMART" id="SM00116">
    <property type="entry name" value="CBS"/>
    <property type="match status" value="2"/>
</dbReference>
<feature type="domain" description="CBS" evidence="6">
    <location>
        <begin position="279"/>
        <end position="331"/>
    </location>
</feature>
<evidence type="ECO:0000313" key="9">
    <source>
        <dbReference type="Proteomes" id="UP000308530"/>
    </source>
</evidence>
<dbReference type="InterPro" id="IPR046348">
    <property type="entry name" value="SIS_dom_sf"/>
</dbReference>
<dbReference type="CDD" id="cd04604">
    <property type="entry name" value="CBS_pair_SIS_assoc"/>
    <property type="match status" value="1"/>
</dbReference>
<proteinExistence type="inferred from homology"/>
<comment type="similarity">
    <text evidence="1 4">Belongs to the SIS family. GutQ/KpsF subfamily.</text>
</comment>
<dbReference type="NCBIfam" id="TIGR00393">
    <property type="entry name" value="kpsF"/>
    <property type="match status" value="1"/>
</dbReference>
<dbReference type="PIRSF" id="PIRSF004692">
    <property type="entry name" value="KdsD_KpsF"/>
    <property type="match status" value="1"/>
</dbReference>
<protein>
    <submittedName>
        <fullName evidence="8">KpsF/GutQ family sugar-phosphate isomerase</fullName>
    </submittedName>
</protein>